<evidence type="ECO:0000313" key="3">
    <source>
        <dbReference type="Proteomes" id="UP001301152"/>
    </source>
</evidence>
<evidence type="ECO:0000313" key="2">
    <source>
        <dbReference type="EMBL" id="MCX2562709.1"/>
    </source>
</evidence>
<organism evidence="2 3">
    <name type="scientific">Acetobacter thailandicus</name>
    <dbReference type="NCBI Taxonomy" id="1502842"/>
    <lineage>
        <taxon>Bacteria</taxon>
        <taxon>Pseudomonadati</taxon>
        <taxon>Pseudomonadota</taxon>
        <taxon>Alphaproteobacteria</taxon>
        <taxon>Acetobacterales</taxon>
        <taxon>Acetobacteraceae</taxon>
        <taxon>Acetobacter</taxon>
    </lineage>
</organism>
<sequence length="207" mass="22787">MSQPTRQGNAHKIIQGMFLLASGRREGINNFAGTTDAFGAALAPQLAFVLINLFAVLASPGKITGLIQVLMFLCKILLPVVVSEFYARRWQRSNLWLRYITAATWSNWIAVFGVVIVIVAGHFLFPEFADNPYFTAAVMMMGIIGDVVLQWYIARVGLVISGFKAALLYGSVLVITGLMYVVAYILPPHYPSPDDLMKVFFHRAGAA</sequence>
<proteinExistence type="predicted"/>
<keyword evidence="1" id="KW-1133">Transmembrane helix</keyword>
<keyword evidence="1" id="KW-0472">Membrane</keyword>
<accession>A0ABT3QBV1</accession>
<dbReference type="RefSeq" id="WP_086635866.1">
    <property type="nucleotide sequence ID" value="NZ_JAERKY010000002.1"/>
</dbReference>
<protein>
    <submittedName>
        <fullName evidence="2">Uncharacterized protein</fullName>
    </submittedName>
</protein>
<dbReference type="Proteomes" id="UP001301152">
    <property type="component" value="Unassembled WGS sequence"/>
</dbReference>
<keyword evidence="1" id="KW-0812">Transmembrane</keyword>
<feature type="transmembrane region" description="Helical" evidence="1">
    <location>
        <begin position="166"/>
        <end position="186"/>
    </location>
</feature>
<feature type="transmembrane region" description="Helical" evidence="1">
    <location>
        <begin position="37"/>
        <end position="59"/>
    </location>
</feature>
<evidence type="ECO:0000256" key="1">
    <source>
        <dbReference type="SAM" id="Phobius"/>
    </source>
</evidence>
<feature type="transmembrane region" description="Helical" evidence="1">
    <location>
        <begin position="65"/>
        <end position="87"/>
    </location>
</feature>
<keyword evidence="3" id="KW-1185">Reference proteome</keyword>
<dbReference type="EMBL" id="JAPIUZ010000001">
    <property type="protein sequence ID" value="MCX2562709.1"/>
    <property type="molecule type" value="Genomic_DNA"/>
</dbReference>
<reference evidence="2 3" key="1">
    <citation type="submission" date="2022-11" db="EMBL/GenBank/DDBJ databases">
        <title>Genome sequencing of Acetobacter type strain.</title>
        <authorList>
            <person name="Heo J."/>
            <person name="Lee D."/>
            <person name="Han B.-H."/>
            <person name="Hong S.-B."/>
            <person name="Kwon S.-W."/>
        </authorList>
    </citation>
    <scope>NUCLEOTIDE SEQUENCE [LARGE SCALE GENOMIC DNA]</scope>
    <source>
        <strain evidence="2 3">KACC 21253</strain>
    </source>
</reference>
<name>A0ABT3QBV1_9PROT</name>
<feature type="transmembrane region" description="Helical" evidence="1">
    <location>
        <begin position="99"/>
        <end position="121"/>
    </location>
</feature>
<gene>
    <name evidence="2" type="ORF">OQ497_01830</name>
</gene>
<comment type="caution">
    <text evidence="2">The sequence shown here is derived from an EMBL/GenBank/DDBJ whole genome shotgun (WGS) entry which is preliminary data.</text>
</comment>
<feature type="transmembrane region" description="Helical" evidence="1">
    <location>
        <begin position="133"/>
        <end position="154"/>
    </location>
</feature>